<comment type="similarity">
    <text evidence="1 11">Belongs to the thymidylate kinase family.</text>
</comment>
<keyword evidence="5 11" id="KW-0545">Nucleotide biosynthesis</keyword>
<dbReference type="InterPro" id="IPR018094">
    <property type="entry name" value="Thymidylate_kinase"/>
</dbReference>
<dbReference type="RefSeq" id="WP_062195909.1">
    <property type="nucleotide sequence ID" value="NZ_DF967966.1"/>
</dbReference>
<organism evidence="14 16">
    <name type="scientific">Anaerolinea thermolimosa</name>
    <dbReference type="NCBI Taxonomy" id="229919"/>
    <lineage>
        <taxon>Bacteria</taxon>
        <taxon>Bacillati</taxon>
        <taxon>Chloroflexota</taxon>
        <taxon>Anaerolineae</taxon>
        <taxon>Anaerolineales</taxon>
        <taxon>Anaerolineaceae</taxon>
        <taxon>Anaerolinea</taxon>
    </lineage>
</organism>
<dbReference type="Proteomes" id="UP000264141">
    <property type="component" value="Unassembled WGS sequence"/>
</dbReference>
<evidence type="ECO:0000256" key="3">
    <source>
        <dbReference type="ARBA" id="ARBA00017144"/>
    </source>
</evidence>
<dbReference type="GO" id="GO:0006233">
    <property type="term" value="P:dTDP biosynthetic process"/>
    <property type="evidence" value="ECO:0007669"/>
    <property type="project" value="InterPro"/>
</dbReference>
<dbReference type="Pfam" id="PF02223">
    <property type="entry name" value="Thymidylate_kin"/>
    <property type="match status" value="1"/>
</dbReference>
<evidence type="ECO:0000259" key="12">
    <source>
        <dbReference type="Pfam" id="PF02223"/>
    </source>
</evidence>
<dbReference type="EMBL" id="DPBP01000018">
    <property type="protein sequence ID" value="HCE16949.1"/>
    <property type="molecule type" value="Genomic_DNA"/>
</dbReference>
<dbReference type="AlphaFoldDB" id="A0A3D1JEF6"/>
<comment type="catalytic activity">
    <reaction evidence="9 11">
        <text>dTMP + ATP = dTDP + ADP</text>
        <dbReference type="Rhea" id="RHEA:13517"/>
        <dbReference type="ChEBI" id="CHEBI:30616"/>
        <dbReference type="ChEBI" id="CHEBI:58369"/>
        <dbReference type="ChEBI" id="CHEBI:63528"/>
        <dbReference type="ChEBI" id="CHEBI:456216"/>
        <dbReference type="EC" id="2.7.4.9"/>
    </reaction>
</comment>
<dbReference type="NCBIfam" id="TIGR00041">
    <property type="entry name" value="DTMP_kinase"/>
    <property type="match status" value="1"/>
</dbReference>
<dbReference type="InterPro" id="IPR027417">
    <property type="entry name" value="P-loop_NTPase"/>
</dbReference>
<feature type="binding site" evidence="11">
    <location>
        <begin position="7"/>
        <end position="14"/>
    </location>
    <ligand>
        <name>ATP</name>
        <dbReference type="ChEBI" id="CHEBI:30616"/>
    </ligand>
</feature>
<evidence type="ECO:0000256" key="8">
    <source>
        <dbReference type="ARBA" id="ARBA00022840"/>
    </source>
</evidence>
<dbReference type="GO" id="GO:0005829">
    <property type="term" value="C:cytosol"/>
    <property type="evidence" value="ECO:0007669"/>
    <property type="project" value="TreeGrafter"/>
</dbReference>
<comment type="function">
    <text evidence="10 11">Phosphorylation of dTMP to form dTDP in both de novo and salvage pathways of dTTP synthesis.</text>
</comment>
<keyword evidence="6 11" id="KW-0547">Nucleotide-binding</keyword>
<reference evidence="13" key="1">
    <citation type="journal article" date="2015" name="Genome Announc.">
        <title>Draft Genome Sequences of Anaerolinea thermolimosa IMO-1, Bellilinea caldifistulae GOMI-1, Leptolinea tardivitalis YMTK-2, Levilinea saccharolytica KIBI-1, Longilinea arvoryzae KOME-1, Previously Described as Members of the Class Anaerolineae (Chloroflexi).</title>
        <authorList>
            <person name="Matsuura N."/>
            <person name="Tourlousse M.D."/>
            <person name="Ohashi A."/>
            <person name="Hugenholtz P."/>
            <person name="Sekiguchi Y."/>
        </authorList>
    </citation>
    <scope>NUCLEOTIDE SEQUENCE</scope>
    <source>
        <strain evidence="13">IMO-1</strain>
    </source>
</reference>
<dbReference type="EMBL" id="DF967966">
    <property type="protein sequence ID" value="GAP08366.1"/>
    <property type="molecule type" value="Genomic_DNA"/>
</dbReference>
<proteinExistence type="inferred from homology"/>
<dbReference type="SUPFAM" id="SSF52540">
    <property type="entry name" value="P-loop containing nucleoside triphosphate hydrolases"/>
    <property type="match status" value="1"/>
</dbReference>
<keyword evidence="15" id="KW-1185">Reference proteome</keyword>
<evidence type="ECO:0000256" key="4">
    <source>
        <dbReference type="ARBA" id="ARBA00022679"/>
    </source>
</evidence>
<keyword evidence="4 11" id="KW-0808">Transferase</keyword>
<evidence type="ECO:0000256" key="10">
    <source>
        <dbReference type="ARBA" id="ARBA00057735"/>
    </source>
</evidence>
<evidence type="ECO:0000256" key="6">
    <source>
        <dbReference type="ARBA" id="ARBA00022741"/>
    </source>
</evidence>
<protein>
    <recommendedName>
        <fullName evidence="3 11">Thymidylate kinase</fullName>
        <ecNumber evidence="2 11">2.7.4.9</ecNumber>
    </recommendedName>
    <alternativeName>
        <fullName evidence="11">dTMP kinase</fullName>
    </alternativeName>
</protein>
<dbReference type="CDD" id="cd01672">
    <property type="entry name" value="TMPK"/>
    <property type="match status" value="1"/>
</dbReference>
<evidence type="ECO:0000256" key="9">
    <source>
        <dbReference type="ARBA" id="ARBA00048743"/>
    </source>
</evidence>
<dbReference type="Gene3D" id="3.40.50.300">
    <property type="entry name" value="P-loop containing nucleotide triphosphate hydrolases"/>
    <property type="match status" value="1"/>
</dbReference>
<dbReference type="EC" id="2.7.4.9" evidence="2 11"/>
<dbReference type="Proteomes" id="UP000253922">
    <property type="component" value="Unassembled WGS sequence"/>
</dbReference>
<gene>
    <name evidence="11" type="primary">tmk</name>
    <name evidence="13" type="ORF">ATHL_03268</name>
    <name evidence="14" type="ORF">DEQ80_03730</name>
</gene>
<keyword evidence="7 11" id="KW-0418">Kinase</keyword>
<evidence type="ECO:0000313" key="13">
    <source>
        <dbReference type="EMBL" id="GAP08366.1"/>
    </source>
</evidence>
<reference evidence="14 16" key="3">
    <citation type="journal article" date="2018" name="Nat. Biotechnol.">
        <title>A standardized bacterial taxonomy based on genome phylogeny substantially revises the tree of life.</title>
        <authorList>
            <person name="Parks D.H."/>
            <person name="Chuvochina M."/>
            <person name="Waite D.W."/>
            <person name="Rinke C."/>
            <person name="Skarshewski A."/>
            <person name="Chaumeil P.A."/>
            <person name="Hugenholtz P."/>
        </authorList>
    </citation>
    <scope>NUCLEOTIDE SEQUENCE [LARGE SCALE GENOMIC DNA]</scope>
    <source>
        <strain evidence="14">UBA8781</strain>
    </source>
</reference>
<dbReference type="FunFam" id="3.40.50.300:FF:000225">
    <property type="entry name" value="Thymidylate kinase"/>
    <property type="match status" value="1"/>
</dbReference>
<dbReference type="PANTHER" id="PTHR10344:SF4">
    <property type="entry name" value="UMP-CMP KINASE 2, MITOCHONDRIAL"/>
    <property type="match status" value="1"/>
</dbReference>
<name>A0A3D1JEF6_9CHLR</name>
<evidence type="ECO:0000313" key="16">
    <source>
        <dbReference type="Proteomes" id="UP000264141"/>
    </source>
</evidence>
<reference evidence="15" key="2">
    <citation type="submission" date="2015-07" db="EMBL/GenBank/DDBJ databases">
        <title>Draft Genome Sequences of Anaerolinea thermolimosa IMO-1, Bellilinea caldifistulae GOMI-1, Leptolinea tardivitalis YMTK-2, Levilinea saccharolytica KIBI-1,Longilinea arvoryzae KOME-1, Previously Described as Members of the Anaerolineaceae (Chloroflexi).</title>
        <authorList>
            <person name="Sekiguchi Y."/>
            <person name="Ohashi A."/>
            <person name="Matsuura N."/>
            <person name="Tourlousse M.D."/>
        </authorList>
    </citation>
    <scope>NUCLEOTIDE SEQUENCE [LARGE SCALE GENOMIC DNA]</scope>
    <source>
        <strain evidence="15">IMO-1</strain>
    </source>
</reference>
<evidence type="ECO:0000256" key="5">
    <source>
        <dbReference type="ARBA" id="ARBA00022727"/>
    </source>
</evidence>
<dbReference type="HAMAP" id="MF_00165">
    <property type="entry name" value="Thymidylate_kinase"/>
    <property type="match status" value="1"/>
</dbReference>
<dbReference type="GO" id="GO:0005524">
    <property type="term" value="F:ATP binding"/>
    <property type="evidence" value="ECO:0007669"/>
    <property type="project" value="UniProtKB-UniRule"/>
</dbReference>
<dbReference type="OrthoDB" id="9774907at2"/>
<evidence type="ECO:0000256" key="1">
    <source>
        <dbReference type="ARBA" id="ARBA00009776"/>
    </source>
</evidence>
<evidence type="ECO:0000256" key="2">
    <source>
        <dbReference type="ARBA" id="ARBA00012980"/>
    </source>
</evidence>
<accession>A0A3D1JEF6</accession>
<evidence type="ECO:0000256" key="7">
    <source>
        <dbReference type="ARBA" id="ARBA00022777"/>
    </source>
</evidence>
<feature type="domain" description="Thymidylate kinase-like" evidence="12">
    <location>
        <begin position="5"/>
        <end position="194"/>
    </location>
</feature>
<keyword evidence="8 11" id="KW-0067">ATP-binding</keyword>
<dbReference type="GO" id="GO:0006227">
    <property type="term" value="P:dUDP biosynthetic process"/>
    <property type="evidence" value="ECO:0007669"/>
    <property type="project" value="TreeGrafter"/>
</dbReference>
<dbReference type="InterPro" id="IPR039430">
    <property type="entry name" value="Thymidylate_kin-like_dom"/>
</dbReference>
<dbReference type="STRING" id="229919.GCA_001050195_03207"/>
<sequence length="205" mass="22953">MFITFEGPEGSGKTTQIRALQAHLQSLGVRVCTTREPGGTTISDQIRAILTSLENTAMHPRTEILLFLAARAQLVEEVIRPQLRAGNVVISDRYADSTLAYQGYGHGYDLDRLRLLLEFATDGLWPDLTLLLDIDPAIGLARKRHGGEWNRLDAYAEAFHHRVRTGYLELAARDPQRWVIIDASRPCEEVQAAIRRAVLARLQPS</sequence>
<dbReference type="GO" id="GO:0004798">
    <property type="term" value="F:dTMP kinase activity"/>
    <property type="evidence" value="ECO:0007669"/>
    <property type="project" value="UniProtKB-UniRule"/>
</dbReference>
<dbReference type="InterPro" id="IPR018095">
    <property type="entry name" value="Thymidylate_kin_CS"/>
</dbReference>
<evidence type="ECO:0000313" key="14">
    <source>
        <dbReference type="EMBL" id="HCE16949.1"/>
    </source>
</evidence>
<evidence type="ECO:0000313" key="15">
    <source>
        <dbReference type="Proteomes" id="UP000253922"/>
    </source>
</evidence>
<evidence type="ECO:0000256" key="11">
    <source>
        <dbReference type="HAMAP-Rule" id="MF_00165"/>
    </source>
</evidence>
<dbReference type="GO" id="GO:0006235">
    <property type="term" value="P:dTTP biosynthetic process"/>
    <property type="evidence" value="ECO:0007669"/>
    <property type="project" value="UniProtKB-UniRule"/>
</dbReference>
<dbReference type="PROSITE" id="PS01331">
    <property type="entry name" value="THYMIDYLATE_KINASE"/>
    <property type="match status" value="1"/>
</dbReference>
<dbReference type="PANTHER" id="PTHR10344">
    <property type="entry name" value="THYMIDYLATE KINASE"/>
    <property type="match status" value="1"/>
</dbReference>